<dbReference type="Proteomes" id="UP000438448">
    <property type="component" value="Unassembled WGS sequence"/>
</dbReference>
<accession>A0A7K0DF39</accession>
<gene>
    <name evidence="3" type="ORF">NRB20_74230</name>
</gene>
<evidence type="ECO:0000259" key="2">
    <source>
        <dbReference type="Pfam" id="PF01337"/>
    </source>
</evidence>
<dbReference type="InterPro" id="IPR035905">
    <property type="entry name" value="Barstar-like_sf"/>
</dbReference>
<comment type="caution">
    <text evidence="3">The sequence shown here is derived from an EMBL/GenBank/DDBJ whole genome shotgun (WGS) entry which is preliminary data.</text>
</comment>
<sequence>MSEATTLAHFLTGTDPAAATAPVLGSLTADAAGFSAVRFRAPEGYVVRELRGSRMRTLAGVFDEFAAAFQFPYYFGQNKDAFDECLRDLDEFVGQAPGYVAVVRDSAQLLAERSAERDWFVSAMTDCAGYWSEHEGLFRVVLQAAPEGLPVVTLRL</sequence>
<dbReference type="CDD" id="cd05141">
    <property type="entry name" value="Barstar_evA4336-like"/>
    <property type="match status" value="1"/>
</dbReference>
<keyword evidence="4" id="KW-1185">Reference proteome</keyword>
<reference evidence="3 4" key="1">
    <citation type="submission" date="2019-10" db="EMBL/GenBank/DDBJ databases">
        <title>Nocardia macrotermitis sp. nov. and Nocardia aurantia sp. nov., isolated from the gut of fungus growing-termite Macrotermes natalensis.</title>
        <authorList>
            <person name="Benndorf R."/>
            <person name="Schwitalla J."/>
            <person name="Martin K."/>
            <person name="De Beer W."/>
            <person name="Kaster A.-K."/>
            <person name="Vollmers J."/>
            <person name="Poulsen M."/>
            <person name="Beemelmanns C."/>
        </authorList>
    </citation>
    <scope>NUCLEOTIDE SEQUENCE [LARGE SCALE GENOMIC DNA]</scope>
    <source>
        <strain evidence="3 4">RB20</strain>
    </source>
</reference>
<dbReference type="EMBL" id="WEGK01000031">
    <property type="protein sequence ID" value="MQY24288.1"/>
    <property type="molecule type" value="Genomic_DNA"/>
</dbReference>
<feature type="domain" description="Barstar (barnase inhibitor)" evidence="2">
    <location>
        <begin position="47"/>
        <end position="143"/>
    </location>
</feature>
<evidence type="ECO:0000256" key="1">
    <source>
        <dbReference type="ARBA" id="ARBA00006845"/>
    </source>
</evidence>
<protein>
    <recommendedName>
        <fullName evidence="2">Barstar (barnase inhibitor) domain-containing protein</fullName>
    </recommendedName>
</protein>
<organism evidence="3 4">
    <name type="scientific">Nocardia macrotermitis</name>
    <dbReference type="NCBI Taxonomy" id="2585198"/>
    <lineage>
        <taxon>Bacteria</taxon>
        <taxon>Bacillati</taxon>
        <taxon>Actinomycetota</taxon>
        <taxon>Actinomycetes</taxon>
        <taxon>Mycobacteriales</taxon>
        <taxon>Nocardiaceae</taxon>
        <taxon>Nocardia</taxon>
    </lineage>
</organism>
<proteinExistence type="inferred from homology"/>
<comment type="similarity">
    <text evidence="1">Belongs to the barstar family.</text>
</comment>
<dbReference type="InterPro" id="IPR000468">
    <property type="entry name" value="Barstar"/>
</dbReference>
<evidence type="ECO:0000313" key="4">
    <source>
        <dbReference type="Proteomes" id="UP000438448"/>
    </source>
</evidence>
<dbReference type="AlphaFoldDB" id="A0A7K0DF39"/>
<dbReference type="Pfam" id="PF01337">
    <property type="entry name" value="Barstar"/>
    <property type="match status" value="1"/>
</dbReference>
<dbReference type="RefSeq" id="WP_153416025.1">
    <property type="nucleotide sequence ID" value="NZ_WEGK01000031.1"/>
</dbReference>
<dbReference type="SUPFAM" id="SSF52038">
    <property type="entry name" value="Barstar-related"/>
    <property type="match status" value="1"/>
</dbReference>
<dbReference type="OrthoDB" id="5184890at2"/>
<dbReference type="Gene3D" id="3.30.370.10">
    <property type="entry name" value="Barstar-like"/>
    <property type="match status" value="1"/>
</dbReference>
<evidence type="ECO:0000313" key="3">
    <source>
        <dbReference type="EMBL" id="MQY24288.1"/>
    </source>
</evidence>
<name>A0A7K0DF39_9NOCA</name>